<dbReference type="SUPFAM" id="SSF53067">
    <property type="entry name" value="Actin-like ATPase domain"/>
    <property type="match status" value="1"/>
</dbReference>
<dbReference type="GO" id="GO:0005524">
    <property type="term" value="F:ATP binding"/>
    <property type="evidence" value="ECO:0007669"/>
    <property type="project" value="UniProtKB-KW"/>
</dbReference>
<keyword evidence="3" id="KW-0808">Transferase</keyword>
<sequence length="296" mass="31752">MYAAIEAGGTKFVCAVSDHQLNIVEKIRIATTDPQQTLRRVFAFLDQYDIEAIGVGAFGPLDLDNQSSHYGYITTTPKAGWQEFNFLGVLKGHFEDIPIIFTTDVNIAAVGEQRLGAGRGAQNVAYYTVGTGIGMGFLYHGALYDGRGNLEAGHILVRRSNEDKFAGVCPYHRDCLEGMASGPAMESRWGLKGANIPTDSFAWRLEANYLAQACMITTLSLSPDIIIFGGGVSNRSELFPLIRSEFSKILGGYVTTPNLAHYIVHAALGNDAGIVGGLLLAKDAAVKVSTSALAPD</sequence>
<evidence type="ECO:0000256" key="9">
    <source>
        <dbReference type="ARBA" id="ARBA00022842"/>
    </source>
</evidence>
<name>A0A0R1XBT6_9LACO</name>
<evidence type="ECO:0000313" key="13">
    <source>
        <dbReference type="EMBL" id="KRM27639.1"/>
    </source>
</evidence>
<comment type="cofactor">
    <cofactor evidence="1">
        <name>Mg(2+)</name>
        <dbReference type="ChEBI" id="CHEBI:18420"/>
    </cofactor>
</comment>
<evidence type="ECO:0000256" key="12">
    <source>
        <dbReference type="ARBA" id="ARBA00048451"/>
    </source>
</evidence>
<dbReference type="Pfam" id="PF00480">
    <property type="entry name" value="ROK"/>
    <property type="match status" value="1"/>
</dbReference>
<proteinExistence type="inferred from homology"/>
<evidence type="ECO:0000256" key="7">
    <source>
        <dbReference type="ARBA" id="ARBA00022833"/>
    </source>
</evidence>
<comment type="similarity">
    <text evidence="2">Belongs to the ROK (NagC/XylR) family.</text>
</comment>
<dbReference type="FunFam" id="3.30.420.40:FF:000153">
    <property type="entry name" value="Putative fructokinase"/>
    <property type="match status" value="1"/>
</dbReference>
<dbReference type="OrthoDB" id="9783435at2"/>
<dbReference type="CDD" id="cd24067">
    <property type="entry name" value="ASKHA_NBD_ROK_BsFRK-like"/>
    <property type="match status" value="1"/>
</dbReference>
<comment type="catalytic activity">
    <reaction evidence="12">
        <text>D-fructose + ATP = D-fructose 6-phosphate + ADP + H(+)</text>
        <dbReference type="Rhea" id="RHEA:16125"/>
        <dbReference type="ChEBI" id="CHEBI:15378"/>
        <dbReference type="ChEBI" id="CHEBI:30616"/>
        <dbReference type="ChEBI" id="CHEBI:37721"/>
        <dbReference type="ChEBI" id="CHEBI:61527"/>
        <dbReference type="ChEBI" id="CHEBI:456216"/>
        <dbReference type="EC" id="2.7.1.4"/>
    </reaction>
</comment>
<dbReference type="InterPro" id="IPR043129">
    <property type="entry name" value="ATPase_NBD"/>
</dbReference>
<dbReference type="eggNOG" id="COG1940">
    <property type="taxonomic scope" value="Bacteria"/>
</dbReference>
<accession>A0A0R1XBT6</accession>
<gene>
    <name evidence="13" type="ORF">FC91_GL002397</name>
</gene>
<keyword evidence="7" id="KW-0862">Zinc</keyword>
<evidence type="ECO:0000256" key="8">
    <source>
        <dbReference type="ARBA" id="ARBA00022840"/>
    </source>
</evidence>
<dbReference type="Gene3D" id="3.30.420.40">
    <property type="match status" value="2"/>
</dbReference>
<keyword evidence="5" id="KW-0547">Nucleotide-binding</keyword>
<dbReference type="EC" id="2.7.1.4" evidence="11"/>
<evidence type="ECO:0000256" key="1">
    <source>
        <dbReference type="ARBA" id="ARBA00001946"/>
    </source>
</evidence>
<evidence type="ECO:0000256" key="2">
    <source>
        <dbReference type="ARBA" id="ARBA00006479"/>
    </source>
</evidence>
<keyword evidence="10" id="KW-0119">Carbohydrate metabolism</keyword>
<dbReference type="PANTHER" id="PTHR42742:SF3">
    <property type="entry name" value="FRUCTOKINASE"/>
    <property type="match status" value="1"/>
</dbReference>
<dbReference type="GO" id="GO:0046872">
    <property type="term" value="F:metal ion binding"/>
    <property type="evidence" value="ECO:0007669"/>
    <property type="project" value="UniProtKB-KW"/>
</dbReference>
<dbReference type="PANTHER" id="PTHR42742">
    <property type="entry name" value="TRANSCRIPTIONAL REPRESSOR MPRA"/>
    <property type="match status" value="1"/>
</dbReference>
<keyword evidence="6 13" id="KW-0418">Kinase</keyword>
<evidence type="ECO:0000256" key="6">
    <source>
        <dbReference type="ARBA" id="ARBA00022777"/>
    </source>
</evidence>
<evidence type="ECO:0000256" key="5">
    <source>
        <dbReference type="ARBA" id="ARBA00022741"/>
    </source>
</evidence>
<organism evidence="13 14">
    <name type="scientific">Schleiferilactobacillus harbinensis DSM 16991</name>
    <dbReference type="NCBI Taxonomy" id="1122147"/>
    <lineage>
        <taxon>Bacteria</taxon>
        <taxon>Bacillati</taxon>
        <taxon>Bacillota</taxon>
        <taxon>Bacilli</taxon>
        <taxon>Lactobacillales</taxon>
        <taxon>Lactobacillaceae</taxon>
        <taxon>Schleiferilactobacillus</taxon>
    </lineage>
</organism>
<dbReference type="Proteomes" id="UP000050949">
    <property type="component" value="Unassembled WGS sequence"/>
</dbReference>
<dbReference type="GO" id="GO:0008865">
    <property type="term" value="F:fructokinase activity"/>
    <property type="evidence" value="ECO:0007669"/>
    <property type="project" value="UniProtKB-EC"/>
</dbReference>
<dbReference type="InterPro" id="IPR000600">
    <property type="entry name" value="ROK"/>
</dbReference>
<evidence type="ECO:0000313" key="14">
    <source>
        <dbReference type="Proteomes" id="UP000050949"/>
    </source>
</evidence>
<evidence type="ECO:0000256" key="11">
    <source>
        <dbReference type="ARBA" id="ARBA00038887"/>
    </source>
</evidence>
<dbReference type="EMBL" id="AZFW01000044">
    <property type="protein sequence ID" value="KRM27639.1"/>
    <property type="molecule type" value="Genomic_DNA"/>
</dbReference>
<dbReference type="PATRIC" id="fig|1122147.4.peg.2476"/>
<evidence type="ECO:0000256" key="10">
    <source>
        <dbReference type="ARBA" id="ARBA00023277"/>
    </source>
</evidence>
<keyword evidence="8" id="KW-0067">ATP-binding</keyword>
<protein>
    <recommendedName>
        <fullName evidence="11">fructokinase</fullName>
        <ecNumber evidence="11">2.7.1.4</ecNumber>
    </recommendedName>
</protein>
<dbReference type="AlphaFoldDB" id="A0A0R1XBT6"/>
<keyword evidence="4" id="KW-0479">Metal-binding</keyword>
<keyword evidence="9" id="KW-0460">Magnesium</keyword>
<reference evidence="13 14" key="1">
    <citation type="journal article" date="2015" name="Genome Announc.">
        <title>Expanding the biotechnology potential of lactobacilli through comparative genomics of 213 strains and associated genera.</title>
        <authorList>
            <person name="Sun Z."/>
            <person name="Harris H.M."/>
            <person name="McCann A."/>
            <person name="Guo C."/>
            <person name="Argimon S."/>
            <person name="Zhang W."/>
            <person name="Yang X."/>
            <person name="Jeffery I.B."/>
            <person name="Cooney J.C."/>
            <person name="Kagawa T.F."/>
            <person name="Liu W."/>
            <person name="Song Y."/>
            <person name="Salvetti E."/>
            <person name="Wrobel A."/>
            <person name="Rasinkangas P."/>
            <person name="Parkhill J."/>
            <person name="Rea M.C."/>
            <person name="O'Sullivan O."/>
            <person name="Ritari J."/>
            <person name="Douillard F.P."/>
            <person name="Paul Ross R."/>
            <person name="Yang R."/>
            <person name="Briner A.E."/>
            <person name="Felis G.E."/>
            <person name="de Vos W.M."/>
            <person name="Barrangou R."/>
            <person name="Klaenhammer T.R."/>
            <person name="Caufield P.W."/>
            <person name="Cui Y."/>
            <person name="Zhang H."/>
            <person name="O'Toole P.W."/>
        </authorList>
    </citation>
    <scope>NUCLEOTIDE SEQUENCE [LARGE SCALE GENOMIC DNA]</scope>
    <source>
        <strain evidence="13 14">DSM 16991</strain>
    </source>
</reference>
<comment type="caution">
    <text evidence="13">The sequence shown here is derived from an EMBL/GenBank/DDBJ whole genome shotgun (WGS) entry which is preliminary data.</text>
</comment>
<evidence type="ECO:0000256" key="4">
    <source>
        <dbReference type="ARBA" id="ARBA00022723"/>
    </source>
</evidence>
<dbReference type="RefSeq" id="WP_035439910.1">
    <property type="nucleotide sequence ID" value="NZ_AUEH01000008.1"/>
</dbReference>
<dbReference type="InterPro" id="IPR051804">
    <property type="entry name" value="Carb_Metab_Reg_Kinase/Isom"/>
</dbReference>
<evidence type="ECO:0000256" key="3">
    <source>
        <dbReference type="ARBA" id="ARBA00022679"/>
    </source>
</evidence>